<dbReference type="CDD" id="cd00063">
    <property type="entry name" value="FN3"/>
    <property type="match status" value="1"/>
</dbReference>
<evidence type="ECO:0000313" key="4">
    <source>
        <dbReference type="EMBL" id="KAF6020352.1"/>
    </source>
</evidence>
<keyword evidence="2" id="KW-0472">Membrane</keyword>
<dbReference type="Pfam" id="PF00041">
    <property type="entry name" value="fn3"/>
    <property type="match status" value="1"/>
</dbReference>
<dbReference type="InterPro" id="IPR036116">
    <property type="entry name" value="FN3_sf"/>
</dbReference>
<proteinExistence type="predicted"/>
<keyword evidence="5" id="KW-1185">Reference proteome</keyword>
<organism evidence="4 5">
    <name type="scientific">Bugula neritina</name>
    <name type="common">Brown bryozoan</name>
    <name type="synonym">Sertularia neritina</name>
    <dbReference type="NCBI Taxonomy" id="10212"/>
    <lineage>
        <taxon>Eukaryota</taxon>
        <taxon>Metazoa</taxon>
        <taxon>Spiralia</taxon>
        <taxon>Lophotrochozoa</taxon>
        <taxon>Bryozoa</taxon>
        <taxon>Gymnolaemata</taxon>
        <taxon>Cheilostomatida</taxon>
        <taxon>Flustrina</taxon>
        <taxon>Buguloidea</taxon>
        <taxon>Bugulidae</taxon>
        <taxon>Bugula</taxon>
    </lineage>
</organism>
<dbReference type="SUPFAM" id="SSF49265">
    <property type="entry name" value="Fibronectin type III"/>
    <property type="match status" value="1"/>
</dbReference>
<evidence type="ECO:0000313" key="5">
    <source>
        <dbReference type="Proteomes" id="UP000593567"/>
    </source>
</evidence>
<sequence length="329" mass="36075">MVFAGEASYVLQNVEVLSTANDSLSDIAKSHAEWDSLLFISKQTAEVTELVQPARAAQFVAIFALREGSIFLAEVEIYGYALGDFQPTELQFTDVDSSSIMLGWEPPDNNDTIQVEYQFTCDDEDTWTKTAEGPTATYRGLSVSEFKDGVNCRVRVETYSETVASAFLQCSGAVVVVIAAAIIAVFMVRKRRQSNKETPIESTETESSAETHKAPVAAGDSDQDRIYDTPCATDVIYENRRTYENWQAQEANETQSCVVPQYCNTGAYNSVADGGYTSPSFSNAAHFYGSQSTLTGTADDSTDHISSRPADLELAQMRANLRPVNTQLQ</sequence>
<dbReference type="AlphaFoldDB" id="A0A7J7J2D8"/>
<comment type="caution">
    <text evidence="4">The sequence shown here is derived from an EMBL/GenBank/DDBJ whole genome shotgun (WGS) entry which is preliminary data.</text>
</comment>
<evidence type="ECO:0000259" key="3">
    <source>
        <dbReference type="PROSITE" id="PS50853"/>
    </source>
</evidence>
<gene>
    <name evidence="4" type="ORF">EB796_021324</name>
</gene>
<feature type="transmembrane region" description="Helical" evidence="2">
    <location>
        <begin position="166"/>
        <end position="188"/>
    </location>
</feature>
<name>A0A7J7J2D8_BUGNE</name>
<dbReference type="Gene3D" id="2.60.40.10">
    <property type="entry name" value="Immunoglobulins"/>
    <property type="match status" value="1"/>
</dbReference>
<evidence type="ECO:0000256" key="2">
    <source>
        <dbReference type="SAM" id="Phobius"/>
    </source>
</evidence>
<feature type="region of interest" description="Disordered" evidence="1">
    <location>
        <begin position="194"/>
        <end position="223"/>
    </location>
</feature>
<reference evidence="4" key="1">
    <citation type="submission" date="2020-06" db="EMBL/GenBank/DDBJ databases">
        <title>Draft genome of Bugula neritina, a colonial animal packing powerful symbionts and potential medicines.</title>
        <authorList>
            <person name="Rayko M."/>
        </authorList>
    </citation>
    <scope>NUCLEOTIDE SEQUENCE [LARGE SCALE GENOMIC DNA]</scope>
    <source>
        <strain evidence="4">Kwan_BN1</strain>
    </source>
</reference>
<keyword evidence="2" id="KW-0812">Transmembrane</keyword>
<dbReference type="EMBL" id="VXIV02003179">
    <property type="protein sequence ID" value="KAF6020352.1"/>
    <property type="molecule type" value="Genomic_DNA"/>
</dbReference>
<evidence type="ECO:0000256" key="1">
    <source>
        <dbReference type="SAM" id="MobiDB-lite"/>
    </source>
</evidence>
<feature type="domain" description="Fibronectin type-III" evidence="3">
    <location>
        <begin position="86"/>
        <end position="179"/>
    </location>
</feature>
<dbReference type="PROSITE" id="PS50853">
    <property type="entry name" value="FN3"/>
    <property type="match status" value="1"/>
</dbReference>
<dbReference type="InterPro" id="IPR013783">
    <property type="entry name" value="Ig-like_fold"/>
</dbReference>
<keyword evidence="2" id="KW-1133">Transmembrane helix</keyword>
<dbReference type="InterPro" id="IPR003961">
    <property type="entry name" value="FN3_dom"/>
</dbReference>
<accession>A0A7J7J2D8</accession>
<protein>
    <recommendedName>
        <fullName evidence="3">Fibronectin type-III domain-containing protein</fullName>
    </recommendedName>
</protein>
<dbReference type="Proteomes" id="UP000593567">
    <property type="component" value="Unassembled WGS sequence"/>
</dbReference>